<comment type="caution">
    <text evidence="2">The sequence shown here is derived from an EMBL/GenBank/DDBJ whole genome shotgun (WGS) entry which is preliminary data.</text>
</comment>
<feature type="compositionally biased region" description="Polar residues" evidence="1">
    <location>
        <begin position="298"/>
        <end position="307"/>
    </location>
</feature>
<feature type="region of interest" description="Disordered" evidence="1">
    <location>
        <begin position="1"/>
        <end position="518"/>
    </location>
</feature>
<dbReference type="PANTHER" id="PTHR39606">
    <property type="entry name" value="SURFACE PROTEIN, PUTATIVE-RELATED"/>
    <property type="match status" value="1"/>
</dbReference>
<evidence type="ECO:0000313" key="3">
    <source>
        <dbReference type="Proteomes" id="UP000031186"/>
    </source>
</evidence>
<evidence type="ECO:0000313" key="2">
    <source>
        <dbReference type="EMBL" id="KID71577.1"/>
    </source>
</evidence>
<feature type="compositionally biased region" description="Low complexity" evidence="1">
    <location>
        <begin position="207"/>
        <end position="216"/>
    </location>
</feature>
<gene>
    <name evidence="2" type="ORF">MAN_01176</name>
</gene>
<feature type="compositionally biased region" description="Basic and acidic residues" evidence="1">
    <location>
        <begin position="332"/>
        <end position="344"/>
    </location>
</feature>
<proteinExistence type="predicted"/>
<feature type="compositionally biased region" description="Low complexity" evidence="1">
    <location>
        <begin position="347"/>
        <end position="423"/>
    </location>
</feature>
<dbReference type="HOGENOM" id="CLU_037529_2_0_1"/>
<dbReference type="PANTHER" id="PTHR39606:SF1">
    <property type="entry name" value="CELL SURFACE PROTEIN"/>
    <property type="match status" value="1"/>
</dbReference>
<sequence length="518" mass="51883">MSSIVNKVKEVLHSDKDKTTRHEGTHSSTHPTTTGTHTTSAAEPRIHDTTTTGPVGGTTGTHDTSFAGSDNYTYGSGANRGASGPASKTDGPHNSNLLNKADPRVDSDRDHSKNLGMNPQGTATTGTTTGTGIGGTQHHSGVAGTTALGGDRTTGPATRTDGPHQSNLANKADPRVDSDRDHSRNLGMNPHGTATTGTTGGLGSAGTTGAAIGTTGLNRGSDGPATRTDGPHESNLANKADPRVDSDRDHSRNLGANPHGTATTGTTGTTGSHGTHTGAHGTHAGIAGTTGTGDNAAFFSSGTSGATGINRGTDGPATRTDGPHESNLANKADPRVDSDRDHSRNLGANPHGTATTGTTGTTGSYGTHTGTHGTHAGTTGTHVGTAGTTTGTYGTHGTHAGTTGTHVGTAGTTTGTHGTHAGTTGAGPGPAPNTAGPHKSDLLNKADPRVDSDLDGSKTFGGNKTSESMGHKDPTDAAQVPPSVLQKHIGAPTVEHDHAKHDHTKRHSVSHQEQHRGL</sequence>
<feature type="non-terminal residue" evidence="2">
    <location>
        <position position="1"/>
    </location>
</feature>
<evidence type="ECO:0008006" key="4">
    <source>
        <dbReference type="Google" id="ProtNLM"/>
    </source>
</evidence>
<evidence type="ECO:0000256" key="1">
    <source>
        <dbReference type="SAM" id="MobiDB-lite"/>
    </source>
</evidence>
<dbReference type="OrthoDB" id="2590867at2759"/>
<feature type="compositionally biased region" description="Basic and acidic residues" evidence="1">
    <location>
        <begin position="240"/>
        <end position="252"/>
    </location>
</feature>
<dbReference type="EMBL" id="AZNF01000001">
    <property type="protein sequence ID" value="KID71577.1"/>
    <property type="molecule type" value="Genomic_DNA"/>
</dbReference>
<feature type="compositionally biased region" description="Low complexity" evidence="1">
    <location>
        <begin position="26"/>
        <end position="53"/>
    </location>
</feature>
<reference evidence="2 3" key="1">
    <citation type="journal article" date="2014" name="Proc. Natl. Acad. Sci. U.S.A.">
        <title>Trajectory and genomic determinants of fungal-pathogen speciation and host adaptation.</title>
        <authorList>
            <person name="Hu X."/>
            <person name="Xiao G."/>
            <person name="Zheng P."/>
            <person name="Shang Y."/>
            <person name="Su Y."/>
            <person name="Zhang X."/>
            <person name="Liu X."/>
            <person name="Zhan S."/>
            <person name="St Leger R.J."/>
            <person name="Wang C."/>
        </authorList>
    </citation>
    <scope>NUCLEOTIDE SEQUENCE [LARGE SCALE GENOMIC DNA]</scope>
    <source>
        <strain evidence="2 3">ARSEF 549</strain>
    </source>
</reference>
<dbReference type="VEuPathDB" id="FungiDB:MAN_01176"/>
<feature type="compositionally biased region" description="Basic and acidic residues" evidence="1">
    <location>
        <begin position="172"/>
        <end position="184"/>
    </location>
</feature>
<keyword evidence="3" id="KW-1185">Reference proteome</keyword>
<feature type="compositionally biased region" description="Basic and acidic residues" evidence="1">
    <location>
        <begin position="101"/>
        <end position="113"/>
    </location>
</feature>
<name>A0A0B4FV43_METAF</name>
<feature type="compositionally biased region" description="Basic and acidic residues" evidence="1">
    <location>
        <begin position="438"/>
        <end position="456"/>
    </location>
</feature>
<feature type="compositionally biased region" description="Basic and acidic residues" evidence="1">
    <location>
        <begin position="7"/>
        <end position="25"/>
    </location>
</feature>
<dbReference type="Proteomes" id="UP000031186">
    <property type="component" value="Unassembled WGS sequence"/>
</dbReference>
<accession>A0A0B4FV43</accession>
<protein>
    <recommendedName>
        <fullName evidence="4">Cell surface protein</fullName>
    </recommendedName>
</protein>
<organism evidence="2 3">
    <name type="scientific">Metarhizium anisopliae (strain ARSEF 549)</name>
    <dbReference type="NCBI Taxonomy" id="3151832"/>
    <lineage>
        <taxon>Eukaryota</taxon>
        <taxon>Fungi</taxon>
        <taxon>Dikarya</taxon>
        <taxon>Ascomycota</taxon>
        <taxon>Pezizomycotina</taxon>
        <taxon>Sordariomycetes</taxon>
        <taxon>Hypocreomycetidae</taxon>
        <taxon>Hypocreales</taxon>
        <taxon>Clavicipitaceae</taxon>
        <taxon>Metarhizium</taxon>
    </lineage>
</organism>
<feature type="compositionally biased region" description="Polar residues" evidence="1">
    <location>
        <begin position="62"/>
        <end position="76"/>
    </location>
</feature>
<feature type="compositionally biased region" description="Low complexity" evidence="1">
    <location>
        <begin position="259"/>
        <end position="293"/>
    </location>
</feature>
<dbReference type="AlphaFoldDB" id="A0A0B4FV43"/>